<sequence length="381" mass="44518">MYPRTRRRLQRQTKVQVDPNADLRHIDSFKLSCHDQLQSALFSVLPAEMRDLIYEYVFAEYEDLSNSYNFDTCYRRPDYMAPRITDTALLRTCQLVYNAAWYLPWTSAQHTFFLAQEFRKPSKATNPLQMARTCALIQRLHPNVPGHRKAISHIQVFAQLYRIEQGGLPEVLNIPYFMPRTITITIRHTDIWYWETDEPIHIGSPWVSQCRLPSSVNKLRMQIESLQRKKEQVDCITSRLRNEWCFTRTDDVQLTASNSKSTSEVWKGSSTWQGQRWIRDEDDNEPGVLQFYIVTINFQPEDPIGDAEGHKPRKTSSLETLRVTSEIASRTRINSNKPYLSTREMAEAGVRPDTPASEALRMVQEWQRRSREVMTIGHLTS</sequence>
<name>A0ACC3AAL3_9EURO</name>
<dbReference type="EMBL" id="JAPDRQ010000052">
    <property type="protein sequence ID" value="KAJ9658325.1"/>
    <property type="molecule type" value="Genomic_DNA"/>
</dbReference>
<evidence type="ECO:0000313" key="2">
    <source>
        <dbReference type="Proteomes" id="UP001172386"/>
    </source>
</evidence>
<keyword evidence="2" id="KW-1185">Reference proteome</keyword>
<gene>
    <name evidence="1" type="ORF">H2198_003755</name>
</gene>
<accession>A0ACC3AAL3</accession>
<evidence type="ECO:0000313" key="1">
    <source>
        <dbReference type="EMBL" id="KAJ9658325.1"/>
    </source>
</evidence>
<dbReference type="Proteomes" id="UP001172386">
    <property type="component" value="Unassembled WGS sequence"/>
</dbReference>
<protein>
    <submittedName>
        <fullName evidence="1">Uncharacterized protein</fullName>
    </submittedName>
</protein>
<reference evidence="1" key="1">
    <citation type="submission" date="2022-10" db="EMBL/GenBank/DDBJ databases">
        <title>Culturing micro-colonial fungi from biological soil crusts in the Mojave desert and describing Neophaeococcomyces mojavensis, and introducing the new genera and species Taxawa tesnikishii.</title>
        <authorList>
            <person name="Kurbessoian T."/>
            <person name="Stajich J.E."/>
        </authorList>
    </citation>
    <scope>NUCLEOTIDE SEQUENCE</scope>
    <source>
        <strain evidence="1">JES_112</strain>
    </source>
</reference>
<organism evidence="1 2">
    <name type="scientific">Neophaeococcomyces mojaviensis</name>
    <dbReference type="NCBI Taxonomy" id="3383035"/>
    <lineage>
        <taxon>Eukaryota</taxon>
        <taxon>Fungi</taxon>
        <taxon>Dikarya</taxon>
        <taxon>Ascomycota</taxon>
        <taxon>Pezizomycotina</taxon>
        <taxon>Eurotiomycetes</taxon>
        <taxon>Chaetothyriomycetidae</taxon>
        <taxon>Chaetothyriales</taxon>
        <taxon>Chaetothyriales incertae sedis</taxon>
        <taxon>Neophaeococcomyces</taxon>
    </lineage>
</organism>
<comment type="caution">
    <text evidence="1">The sequence shown here is derived from an EMBL/GenBank/DDBJ whole genome shotgun (WGS) entry which is preliminary data.</text>
</comment>
<proteinExistence type="predicted"/>